<dbReference type="Gene3D" id="3.20.20.140">
    <property type="entry name" value="Metal-dependent hydrolases"/>
    <property type="match status" value="1"/>
</dbReference>
<evidence type="ECO:0000256" key="1">
    <source>
        <dbReference type="ARBA" id="ARBA00010716"/>
    </source>
</evidence>
<dbReference type="CDD" id="cd00854">
    <property type="entry name" value="NagA"/>
    <property type="match status" value="1"/>
</dbReference>
<dbReference type="KEGG" id="vgu:HYG85_07170"/>
<protein>
    <submittedName>
        <fullName evidence="9">N-acetylglucosamine-6-phosphate deacetylase</fullName>
        <ecNumber evidence="9">3.5.1.25</ecNumber>
    </submittedName>
</protein>
<feature type="binding site" evidence="7">
    <location>
        <position position="196"/>
    </location>
    <ligand>
        <name>Zn(2+)</name>
        <dbReference type="ChEBI" id="CHEBI:29105"/>
    </ligand>
</feature>
<feature type="binding site" evidence="7">
    <location>
        <position position="217"/>
    </location>
    <ligand>
        <name>Zn(2+)</name>
        <dbReference type="ChEBI" id="CHEBI:29105"/>
    </ligand>
</feature>
<keyword evidence="2 7" id="KW-0479">Metal-binding</keyword>
<dbReference type="Proteomes" id="UP000677305">
    <property type="component" value="Chromosome"/>
</dbReference>
<evidence type="ECO:0000313" key="10">
    <source>
        <dbReference type="Proteomes" id="UP000677305"/>
    </source>
</evidence>
<evidence type="ECO:0000256" key="3">
    <source>
        <dbReference type="ARBA" id="ARBA00022801"/>
    </source>
</evidence>
<dbReference type="PANTHER" id="PTHR11113">
    <property type="entry name" value="N-ACETYLGLUCOSAMINE-6-PHOSPHATE DEACETYLASE"/>
    <property type="match status" value="1"/>
</dbReference>
<organism evidence="9 10">
    <name type="scientific">Vallitalea guaymasensis</name>
    <dbReference type="NCBI Taxonomy" id="1185412"/>
    <lineage>
        <taxon>Bacteria</taxon>
        <taxon>Bacillati</taxon>
        <taxon>Bacillota</taxon>
        <taxon>Clostridia</taxon>
        <taxon>Lachnospirales</taxon>
        <taxon>Vallitaleaceae</taxon>
        <taxon>Vallitalea</taxon>
    </lineage>
</organism>
<dbReference type="InterPro" id="IPR003764">
    <property type="entry name" value="GlcNAc_6-P_deAcase"/>
</dbReference>
<name>A0A8J8SBE8_9FIRM</name>
<dbReference type="Pfam" id="PF01979">
    <property type="entry name" value="Amidohydro_1"/>
    <property type="match status" value="1"/>
</dbReference>
<dbReference type="AlphaFoldDB" id="A0A8J8SBE8"/>
<dbReference type="Gene3D" id="2.30.40.10">
    <property type="entry name" value="Urease, subunit C, domain 1"/>
    <property type="match status" value="1"/>
</dbReference>
<dbReference type="EC" id="3.5.1.25" evidence="9"/>
<comment type="cofactor">
    <cofactor evidence="7">
        <name>a divalent metal cation</name>
        <dbReference type="ChEBI" id="CHEBI:60240"/>
    </cofactor>
    <text evidence="7">Binds 1 divalent metal cation per subunit.</text>
</comment>
<dbReference type="SUPFAM" id="SSF51338">
    <property type="entry name" value="Composite domain of metallo-dependent hydrolases"/>
    <property type="match status" value="1"/>
</dbReference>
<evidence type="ECO:0000259" key="8">
    <source>
        <dbReference type="Pfam" id="PF01979"/>
    </source>
</evidence>
<dbReference type="InterPro" id="IPR011059">
    <property type="entry name" value="Metal-dep_hydrolase_composite"/>
</dbReference>
<dbReference type="SUPFAM" id="SSF51556">
    <property type="entry name" value="Metallo-dependent hydrolases"/>
    <property type="match status" value="1"/>
</dbReference>
<reference evidence="9 10" key="1">
    <citation type="submission" date="2020-07" db="EMBL/GenBank/DDBJ databases">
        <title>Vallitalea guaymasensis genome.</title>
        <authorList>
            <person name="Postec A."/>
        </authorList>
    </citation>
    <scope>NUCLEOTIDE SEQUENCE [LARGE SCALE GENOMIC DNA]</scope>
    <source>
        <strain evidence="9 10">Ra1766G1</strain>
    </source>
</reference>
<evidence type="ECO:0000256" key="7">
    <source>
        <dbReference type="PIRSR" id="PIRSR038994-3"/>
    </source>
</evidence>
<accession>A0A8J8SBE8</accession>
<keyword evidence="3 5" id="KW-0378">Hydrolase</keyword>
<dbReference type="EMBL" id="CP058561">
    <property type="protein sequence ID" value="QUH28703.1"/>
    <property type="molecule type" value="Genomic_DNA"/>
</dbReference>
<proteinExistence type="inferred from homology"/>
<keyword evidence="4 5" id="KW-0119">Carbohydrate metabolism</keyword>
<evidence type="ECO:0000256" key="6">
    <source>
        <dbReference type="PIRSR" id="PIRSR038994-1"/>
    </source>
</evidence>
<dbReference type="PIRSF" id="PIRSF038994">
    <property type="entry name" value="NagA"/>
    <property type="match status" value="1"/>
</dbReference>
<dbReference type="InterPro" id="IPR006680">
    <property type="entry name" value="Amidohydro-rel"/>
</dbReference>
<evidence type="ECO:0000313" key="9">
    <source>
        <dbReference type="EMBL" id="QUH28703.1"/>
    </source>
</evidence>
<dbReference type="NCBIfam" id="TIGR00221">
    <property type="entry name" value="nagA"/>
    <property type="match status" value="1"/>
</dbReference>
<dbReference type="GO" id="GO:0008448">
    <property type="term" value="F:N-acetylglucosamine-6-phosphate deacetylase activity"/>
    <property type="evidence" value="ECO:0007669"/>
    <property type="project" value="UniProtKB-EC"/>
</dbReference>
<dbReference type="GO" id="GO:0046872">
    <property type="term" value="F:metal ion binding"/>
    <property type="evidence" value="ECO:0007669"/>
    <property type="project" value="UniProtKB-KW"/>
</dbReference>
<gene>
    <name evidence="9" type="primary">nagA</name>
    <name evidence="9" type="ORF">HYG85_07170</name>
</gene>
<evidence type="ECO:0000256" key="4">
    <source>
        <dbReference type="ARBA" id="ARBA00023277"/>
    </source>
</evidence>
<keyword evidence="10" id="KW-1185">Reference proteome</keyword>
<comment type="similarity">
    <text evidence="1 5">Belongs to the metallo-dependent hydrolases superfamily. NagA family.</text>
</comment>
<dbReference type="InterPro" id="IPR032466">
    <property type="entry name" value="Metal_Hydrolase"/>
</dbReference>
<dbReference type="RefSeq" id="WP_212692914.1">
    <property type="nucleotide sequence ID" value="NZ_CP058561.1"/>
</dbReference>
<evidence type="ECO:0000256" key="2">
    <source>
        <dbReference type="ARBA" id="ARBA00022723"/>
    </source>
</evidence>
<dbReference type="GO" id="GO:0006046">
    <property type="term" value="P:N-acetylglucosamine catabolic process"/>
    <property type="evidence" value="ECO:0007669"/>
    <property type="project" value="TreeGrafter"/>
</dbReference>
<dbReference type="PANTHER" id="PTHR11113:SF14">
    <property type="entry name" value="N-ACETYLGLUCOSAMINE-6-PHOSPHATE DEACETYLASE"/>
    <property type="match status" value="1"/>
</dbReference>
<sequence length="394" mass="44128">MKTILIKNGNIIEKDGIKKGSVLIKDKKIEQIFYTEDFNCNYDMVIDAKEQYISPGFIDIHTHGGGGHDFMDNTEEAIYKAVYAHMVHGTTSIVPTTLTNTKENLNTFMNIFNNIDLNKKGYPNILGLHLEGPYFSYGQRGAQDPRYLRNPEPEEYNKILSLTDRIIRWSLAPELEGALEFAQVLKEKKINCSIAHTEATCEEVKKAYENGYICLVHFYSGMNSVIRKNAYRVAGAVEAGYLLDDIYVEVIADGSHLPKELLELIYKIKRKDRICLVTDSMRAAGMPDGLYTLGGKDSGYEVVVEDNVAKLTDRSAFAGSVATSDILLKTMYYNTSASLDEVVNMLTINPATLLNIEDQKGSIEIGKDADIIIFDDKQEISLVMVMGDININKI</sequence>
<evidence type="ECO:0000256" key="5">
    <source>
        <dbReference type="PIRNR" id="PIRNR038994"/>
    </source>
</evidence>
<feature type="domain" description="Amidohydrolase-related" evidence="8">
    <location>
        <begin position="52"/>
        <end position="389"/>
    </location>
</feature>
<feature type="active site" description="Proton donor/acceptor" evidence="6">
    <location>
        <position position="279"/>
    </location>
</feature>
<feature type="binding site" evidence="7">
    <location>
        <position position="131"/>
    </location>
    <ligand>
        <name>Zn(2+)</name>
        <dbReference type="ChEBI" id="CHEBI:29105"/>
    </ligand>
</feature>